<accession>A0AAW9QXG2</accession>
<keyword evidence="2" id="KW-1185">Reference proteome</keyword>
<evidence type="ECO:0000313" key="2">
    <source>
        <dbReference type="Proteomes" id="UP001328733"/>
    </source>
</evidence>
<name>A0AAW9QXG2_9CHRO</name>
<sequence length="84" mass="9552">MGTGNHYLAAVKANQPTLYEGIGPSFVPVETFTAVNKGHGRREKRTVSICGFQTERFPDWPEAKTIILVERTRTLRNWVEFETV</sequence>
<organism evidence="1 2">
    <name type="scientific">Pannus brasiliensis CCIBt3594</name>
    <dbReference type="NCBI Taxonomy" id="1427578"/>
    <lineage>
        <taxon>Bacteria</taxon>
        <taxon>Bacillati</taxon>
        <taxon>Cyanobacteriota</taxon>
        <taxon>Cyanophyceae</taxon>
        <taxon>Oscillatoriophycideae</taxon>
        <taxon>Chroococcales</taxon>
        <taxon>Microcystaceae</taxon>
        <taxon>Pannus</taxon>
    </lineage>
</organism>
<dbReference type="AlphaFoldDB" id="A0AAW9QXG2"/>
<comment type="caution">
    <text evidence="1">The sequence shown here is derived from an EMBL/GenBank/DDBJ whole genome shotgun (WGS) entry which is preliminary data.</text>
</comment>
<evidence type="ECO:0000313" key="1">
    <source>
        <dbReference type="EMBL" id="MEG3437739.1"/>
    </source>
</evidence>
<dbReference type="RefSeq" id="WP_332865221.1">
    <property type="nucleotide sequence ID" value="NZ_JBAFSM010000019.1"/>
</dbReference>
<gene>
    <name evidence="1" type="ORF">V0288_11470</name>
</gene>
<protein>
    <submittedName>
        <fullName evidence="1">Uncharacterized protein</fullName>
    </submittedName>
</protein>
<dbReference type="Proteomes" id="UP001328733">
    <property type="component" value="Unassembled WGS sequence"/>
</dbReference>
<proteinExistence type="predicted"/>
<dbReference type="EMBL" id="JBAFSM010000019">
    <property type="protein sequence ID" value="MEG3437739.1"/>
    <property type="molecule type" value="Genomic_DNA"/>
</dbReference>
<reference evidence="1 2" key="1">
    <citation type="submission" date="2024-01" db="EMBL/GenBank/DDBJ databases">
        <title>Genomic insights into the taxonomy and metabolism of the cyanobacterium Pannus brasiliensis CCIBt3594.</title>
        <authorList>
            <person name="Machado M."/>
            <person name="Botero N.B."/>
            <person name="Andreote A.P.D."/>
            <person name="Feitosa A.M.T."/>
            <person name="Popin R."/>
            <person name="Sivonen K."/>
            <person name="Fiore M.F."/>
        </authorList>
    </citation>
    <scope>NUCLEOTIDE SEQUENCE [LARGE SCALE GENOMIC DNA]</scope>
    <source>
        <strain evidence="1 2">CCIBt3594</strain>
    </source>
</reference>